<dbReference type="Pfam" id="PF01248">
    <property type="entry name" value="Ribosomal_L7Ae"/>
    <property type="match status" value="1"/>
</dbReference>
<evidence type="ECO:0000313" key="6">
    <source>
        <dbReference type="Proteomes" id="UP000618051"/>
    </source>
</evidence>
<feature type="compositionally biased region" description="Basic and acidic residues" evidence="2">
    <location>
        <begin position="250"/>
        <end position="260"/>
    </location>
</feature>
<dbReference type="GO" id="GO:0003730">
    <property type="term" value="F:mRNA 3'-UTR binding"/>
    <property type="evidence" value="ECO:0007669"/>
    <property type="project" value="TreeGrafter"/>
</dbReference>
<evidence type="ECO:0000256" key="1">
    <source>
        <dbReference type="SAM" id="Coils"/>
    </source>
</evidence>
<dbReference type="EMBL" id="JADDUC020000004">
    <property type="protein sequence ID" value="KAI1239882.1"/>
    <property type="molecule type" value="Genomic_DNA"/>
</dbReference>
<protein>
    <submittedName>
        <fullName evidence="4">Selenocysteine insertion sequence-binding protein 2</fullName>
    </submittedName>
</protein>
<feature type="non-terminal residue" evidence="4">
    <location>
        <position position="1113"/>
    </location>
</feature>
<reference evidence="4" key="1">
    <citation type="submission" date="2020-10" db="EMBL/GenBank/DDBJ databases">
        <title>Feather gene expression reveals the developmental basis of iridescence in African starlings.</title>
        <authorList>
            <person name="Rubenstein D.R."/>
        </authorList>
    </citation>
    <scope>NUCLEOTIDE SEQUENCE</scope>
    <source>
        <strain evidence="4">SS15</strain>
        <tissue evidence="4">Liver</tissue>
    </source>
</reference>
<evidence type="ECO:0000313" key="4">
    <source>
        <dbReference type="EMBL" id="KAG0115816.1"/>
    </source>
</evidence>
<sequence>GIKLSAEVKPFVPKHAAVTVAWSEPSEACVFPRYLTTCYPFVQEPSLDNVLGDPAFREYSNCSYSPGVVANVYPVAGSQYQSNNSTHCNGSGVVSESAEQTYPVRQESKSLSKRRSKEGEKKLDKKRHDGGEASVRIVNRTSFQTSTCSRDSVKPDRFNKTAKKKSTEVPKPEPRPVPTFEASILDFHKSQSLGSSEILNVHHKSTPVSLVETPADGSAQPHVSWAVVLSQPPKKIVSSPASEGLSRSKGKQENEPKQSETKNIASETEPEEESEKKKKKKKKKKKLKSPTDVERPQSESNIIQEPPKIEDVEEFPHLAAASDRRNRVGPQKPFFTSAVRKQSEVSNLATLLGGAIPLLSKDPATAARSHRLNQGKMPHNPLDSSAPLVKKGKQREVPKAKRPTPLKKIILKEREQRKQQHLLEQKAAPKDEDNISQTAGNVTENATLLQDSQAAVPVTQVAEGLQEHMRIKESKEGSVTSKQLTATLPKIHSRNFRDYCSQVLSKEVDSCVTDLLKELVRFQDRLYQKDPVKAKIKRRLVMGLREVLKHLKLKKLKCVIISPNCEKIQSKGGLDETLHNIIDCACEQNIPFVFALNRKALGRCVNKAVPVSVVGIFSYDGAQDHFHRMVQLTTEARKAYKDMIAALEEEAKAGLRETQPSILTPESEKNGLLETFKTSSKDSDEDVPNYIKVWKRKLEEEYNPYALELEKSATADMAILNLEDHQNKAKFSYVVHNPDPCFTFIPTQLHRTKLWSTELRSGQAQHTLETSLPLPSTVISTSDVVFPTFETNEHLYSVFSDTASFTQLKTCTLPSNKVGAIQTCKNNLKKRPGGEKFKNSVLDAGTSNETGRSNRKMTEEMEMRFSSPLWGQCTQYADTVLVAVSAEIPMQHPIPKQAEKMNYTTEQQSCCFTEVLCTELPALFLGLNSIFDKLLCLKRMQPVRLSGERAEHRLVCTAHTAARLQPQVLYTGHCRLQLLVLSGLISPRREEYSMFEKKNLFFRKNKYQQILNKTEEIQTETFLAKGIVQPPPTQDELIYLHMQDPKRHNYLHQFSVLVCICWFVYCLNQKTEIQYLQKEAVRNNSSGLYCTHKMLLQTNSAAVNQAENKCTLS</sequence>
<dbReference type="AlphaFoldDB" id="A0A835TR03"/>
<dbReference type="GO" id="GO:0005739">
    <property type="term" value="C:mitochondrion"/>
    <property type="evidence" value="ECO:0007669"/>
    <property type="project" value="TreeGrafter"/>
</dbReference>
<dbReference type="OrthoDB" id="263617at2759"/>
<dbReference type="InterPro" id="IPR029064">
    <property type="entry name" value="Ribosomal_eL30-like_sf"/>
</dbReference>
<name>A0A835TR03_9PASS</name>
<dbReference type="GO" id="GO:0043021">
    <property type="term" value="F:ribonucleoprotein complex binding"/>
    <property type="evidence" value="ECO:0007669"/>
    <property type="project" value="TreeGrafter"/>
</dbReference>
<dbReference type="PANTHER" id="PTHR13284">
    <property type="entry name" value="GH01354P"/>
    <property type="match status" value="1"/>
</dbReference>
<keyword evidence="1" id="KW-0175">Coiled coil</keyword>
<dbReference type="InterPro" id="IPR004038">
    <property type="entry name" value="Ribosomal_eL8/eL30/eS12/Gad45"/>
</dbReference>
<gene>
    <name evidence="5" type="ORF">IHE44_0011319</name>
    <name evidence="4" type="ORF">IHE44_005067</name>
</gene>
<dbReference type="Proteomes" id="UP000618051">
    <property type="component" value="Unassembled WGS sequence"/>
</dbReference>
<feature type="region of interest" description="Disordered" evidence="2">
    <location>
        <begin position="84"/>
        <end position="134"/>
    </location>
</feature>
<dbReference type="InterPro" id="IPR040051">
    <property type="entry name" value="SECISBP2"/>
</dbReference>
<accession>A0A835TR03</accession>
<evidence type="ECO:0000313" key="5">
    <source>
        <dbReference type="EMBL" id="KAI1239882.1"/>
    </source>
</evidence>
<feature type="non-terminal residue" evidence="4">
    <location>
        <position position="1"/>
    </location>
</feature>
<reference evidence="5 6" key="2">
    <citation type="journal article" date="2021" name="J. Hered.">
        <title>Feather Gene Expression Elucidates the Developmental Basis of Plumage Iridescence in African Starlings.</title>
        <authorList>
            <person name="Rubenstein D.R."/>
            <person name="Corvelo A."/>
            <person name="MacManes M.D."/>
            <person name="Maia R."/>
            <person name="Narzisi G."/>
            <person name="Rousaki A."/>
            <person name="Vandenabeele P."/>
            <person name="Shawkey M.D."/>
            <person name="Solomon J."/>
        </authorList>
    </citation>
    <scope>NUCLEOTIDE SEQUENCE [LARGE SCALE GENOMIC DNA]</scope>
    <source>
        <strain evidence="5">SS15</strain>
    </source>
</reference>
<reference evidence="5" key="3">
    <citation type="submission" date="2022-01" db="EMBL/GenBank/DDBJ databases">
        <authorList>
            <person name="Rubenstein D.R."/>
        </authorList>
    </citation>
    <scope>NUCLEOTIDE SEQUENCE</scope>
    <source>
        <strain evidence="5">SS15</strain>
        <tissue evidence="5">Liver</tissue>
    </source>
</reference>
<dbReference type="PANTHER" id="PTHR13284:SF9">
    <property type="entry name" value="SELENOCYSTEINE INSERTION SEQUENCE-BINDING PROTEIN 2"/>
    <property type="match status" value="1"/>
</dbReference>
<feature type="compositionally biased region" description="Basic and acidic residues" evidence="2">
    <location>
        <begin position="151"/>
        <end position="174"/>
    </location>
</feature>
<feature type="coiled-coil region" evidence="1">
    <location>
        <begin position="630"/>
        <end position="657"/>
    </location>
</feature>
<feature type="domain" description="Ribosomal protein eL8/eL30/eS12/Gadd45" evidence="3">
    <location>
        <begin position="531"/>
        <end position="624"/>
    </location>
</feature>
<organism evidence="4">
    <name type="scientific">Lamprotornis superbus</name>
    <dbReference type="NCBI Taxonomy" id="245042"/>
    <lineage>
        <taxon>Eukaryota</taxon>
        <taxon>Metazoa</taxon>
        <taxon>Chordata</taxon>
        <taxon>Craniata</taxon>
        <taxon>Vertebrata</taxon>
        <taxon>Euteleostomi</taxon>
        <taxon>Archelosauria</taxon>
        <taxon>Archosauria</taxon>
        <taxon>Dinosauria</taxon>
        <taxon>Saurischia</taxon>
        <taxon>Theropoda</taxon>
        <taxon>Coelurosauria</taxon>
        <taxon>Aves</taxon>
        <taxon>Neognathae</taxon>
        <taxon>Neoaves</taxon>
        <taxon>Telluraves</taxon>
        <taxon>Australaves</taxon>
        <taxon>Passeriformes</taxon>
        <taxon>Sturnidae</taxon>
        <taxon>Lamprotornis</taxon>
    </lineage>
</organism>
<evidence type="ECO:0000256" key="2">
    <source>
        <dbReference type="SAM" id="MobiDB-lite"/>
    </source>
</evidence>
<evidence type="ECO:0000259" key="3">
    <source>
        <dbReference type="Pfam" id="PF01248"/>
    </source>
</evidence>
<feature type="compositionally biased region" description="Basic and acidic residues" evidence="2">
    <location>
        <begin position="117"/>
        <end position="131"/>
    </location>
</feature>
<dbReference type="EMBL" id="JADDUC010000200">
    <property type="protein sequence ID" value="KAG0115816.1"/>
    <property type="molecule type" value="Genomic_DNA"/>
</dbReference>
<comment type="caution">
    <text evidence="4">The sequence shown here is derived from an EMBL/GenBank/DDBJ whole genome shotgun (WGS) entry which is preliminary data.</text>
</comment>
<dbReference type="GO" id="GO:0035368">
    <property type="term" value="F:selenocysteine insertion sequence binding"/>
    <property type="evidence" value="ECO:0007669"/>
    <property type="project" value="InterPro"/>
</dbReference>
<dbReference type="FunFam" id="3.30.1330.30:FF:000004">
    <property type="entry name" value="selenocysteine insertion sequence-binding protein 2"/>
    <property type="match status" value="1"/>
</dbReference>
<proteinExistence type="predicted"/>
<feature type="compositionally biased region" description="Basic residues" evidence="2">
    <location>
        <begin position="277"/>
        <end position="288"/>
    </location>
</feature>
<dbReference type="Gene3D" id="3.30.1330.30">
    <property type="match status" value="1"/>
</dbReference>
<feature type="compositionally biased region" description="Polar residues" evidence="2">
    <location>
        <begin position="84"/>
        <end position="100"/>
    </location>
</feature>
<feature type="region of interest" description="Disordered" evidence="2">
    <location>
        <begin position="236"/>
        <end position="312"/>
    </location>
</feature>
<dbReference type="SUPFAM" id="SSF55315">
    <property type="entry name" value="L30e-like"/>
    <property type="match status" value="1"/>
</dbReference>
<keyword evidence="6" id="KW-1185">Reference proteome</keyword>
<dbReference type="GO" id="GO:1990904">
    <property type="term" value="C:ribonucleoprotein complex"/>
    <property type="evidence" value="ECO:0007669"/>
    <property type="project" value="TreeGrafter"/>
</dbReference>
<feature type="region of interest" description="Disordered" evidence="2">
    <location>
        <begin position="146"/>
        <end position="177"/>
    </location>
</feature>
<dbReference type="GO" id="GO:0001514">
    <property type="term" value="P:selenocysteine incorporation"/>
    <property type="evidence" value="ECO:0007669"/>
    <property type="project" value="UniProtKB-ARBA"/>
</dbReference>